<dbReference type="CDD" id="cd23578">
    <property type="entry name" value="TFP_LU_ECD_PATE2"/>
    <property type="match status" value="1"/>
</dbReference>
<accession>A0A5G2QCM6</accession>
<protein>
    <submittedName>
        <fullName evidence="1">Uncharacterized protein</fullName>
    </submittedName>
</protein>
<sequence>MFLTPNYVQKYLESSIVPILLGPNVSYTPSSQLYRPYVCFSAVPATLCKACHIFKKGKCLQGEGNCTVEEGAGCRTTDIYFFHVRDEWRYNYTQLDCSDTCRAWKLIRGSQKVSIFCCKGRDFCNMYRGKSLAQVINTRNHQKKGG</sequence>
<dbReference type="GeneTree" id="ENSGT00510000050146"/>
<name>A0A8D0ZKP1_PIG</name>
<dbReference type="InterPro" id="IPR059168">
    <property type="entry name" value="PATE2-like_ECD_3FTx"/>
</dbReference>
<evidence type="ECO:0000313" key="1">
    <source>
        <dbReference type="Ensembl" id="ENSSSCP00000062336.1"/>
    </source>
</evidence>
<dbReference type="Ensembl" id="ENSSSCT00000091356.1">
    <property type="protein sequence ID" value="ENSSSCP00000062336.1"/>
    <property type="gene ID" value="ENSSSCG00000046169.1"/>
</dbReference>
<organism evidence="1 2">
    <name type="scientific">Sus scrofa</name>
    <name type="common">Pig</name>
    <dbReference type="NCBI Taxonomy" id="9823"/>
    <lineage>
        <taxon>Eukaryota</taxon>
        <taxon>Metazoa</taxon>
        <taxon>Chordata</taxon>
        <taxon>Craniata</taxon>
        <taxon>Vertebrata</taxon>
        <taxon>Euteleostomi</taxon>
        <taxon>Mammalia</taxon>
        <taxon>Eutheria</taxon>
        <taxon>Laurasiatheria</taxon>
        <taxon>Artiodactyla</taxon>
        <taxon>Suina</taxon>
        <taxon>Suidae</taxon>
        <taxon>Sus</taxon>
    </lineage>
</organism>
<dbReference type="Proteomes" id="UP000008227">
    <property type="component" value="Chromosome 9"/>
</dbReference>
<evidence type="ECO:0000313" key="2">
    <source>
        <dbReference type="Proteomes" id="UP000008227"/>
    </source>
</evidence>
<accession>A0A8D0ZKP1</accession>
<reference evidence="1" key="3">
    <citation type="submission" date="2025-08" db="UniProtKB">
        <authorList>
            <consortium name="Ensembl"/>
        </authorList>
    </citation>
    <scope>IDENTIFICATION</scope>
</reference>
<keyword evidence="2" id="KW-1185">Reference proteome</keyword>
<dbReference type="AlphaFoldDB" id="A0A8D0ZKP1"/>
<proteinExistence type="predicted"/>
<reference evidence="1" key="4">
    <citation type="submission" date="2025-09" db="UniProtKB">
        <authorList>
            <consortium name="Ensembl"/>
        </authorList>
    </citation>
    <scope>IDENTIFICATION</scope>
</reference>
<reference evidence="2" key="1">
    <citation type="submission" date="2009-11" db="EMBL/GenBank/DDBJ databases">
        <authorList>
            <consortium name="Porcine genome sequencing project"/>
        </authorList>
    </citation>
    <scope>NUCLEOTIDE SEQUENCE [LARGE SCALE GENOMIC DNA]</scope>
    <source>
        <strain evidence="2">Duroc</strain>
    </source>
</reference>
<reference evidence="1" key="2">
    <citation type="journal article" date="2020" name="Gigascience">
        <title>An improved pig reference genome sequence to enable pig genetics and genomics research.</title>
        <authorList>
            <person name="Warr A."/>
            <person name="Affara N."/>
            <person name="Aken B."/>
            <person name="Beiki H."/>
            <person name="Bickhart D.M."/>
            <person name="Billis K."/>
            <person name="Chow W."/>
            <person name="Eory L."/>
            <person name="Finlayson H.A."/>
            <person name="Flicek P."/>
            <person name="Giron C.G."/>
            <person name="Griffin D.K."/>
            <person name="Hall R."/>
            <person name="Hannum G."/>
            <person name="Hourlier T."/>
            <person name="Howe K."/>
            <person name="Hume D.A."/>
            <person name="Izuogu O."/>
            <person name="Kim K."/>
            <person name="Koren S."/>
            <person name="Liu H."/>
            <person name="Manchanda N."/>
            <person name="Martin F.J."/>
            <person name="Nonneman D.J."/>
            <person name="O'Connor R.E."/>
            <person name="Phillippy A.M."/>
            <person name="Rohrer G.A."/>
            <person name="Rosen B.D."/>
            <person name="Rund L.A."/>
            <person name="Sargent C.A."/>
            <person name="Schook L.B."/>
            <person name="Schroeder S.G."/>
            <person name="Schwartz A.S."/>
            <person name="Skinner B.M."/>
            <person name="Talbot R."/>
            <person name="Tseng E."/>
            <person name="Tuggle C.K."/>
            <person name="Watson M."/>
            <person name="Smith T.P.L."/>
            <person name="Archibald A.L."/>
        </authorList>
    </citation>
    <scope>NUCLEOTIDE SEQUENCE [LARGE SCALE GENOMIC DNA]</scope>
    <source>
        <strain evidence="1">Duroc</strain>
    </source>
</reference>